<name>A0A4R0JUX7_9ACTN</name>
<reference evidence="3 4" key="1">
    <citation type="submission" date="2019-02" db="EMBL/GenBank/DDBJ databases">
        <title>Kribbella capetownensis sp. nov. and Kribbella speibonae sp. nov., isolated from soil.</title>
        <authorList>
            <person name="Curtis S.M."/>
            <person name="Norton I."/>
            <person name="Everest G.J."/>
            <person name="Meyers P.R."/>
        </authorList>
    </citation>
    <scope>NUCLEOTIDE SEQUENCE [LARGE SCALE GENOMIC DNA]</scope>
    <source>
        <strain evidence="3 4">YM53</strain>
    </source>
</reference>
<dbReference type="SMART" id="SM00530">
    <property type="entry name" value="HTH_XRE"/>
    <property type="match status" value="1"/>
</dbReference>
<gene>
    <name evidence="3" type="ORF">E0H75_20800</name>
</gene>
<dbReference type="AlphaFoldDB" id="A0A4R0JUX7"/>
<proteinExistence type="predicted"/>
<evidence type="ECO:0000256" key="1">
    <source>
        <dbReference type="SAM" id="MobiDB-lite"/>
    </source>
</evidence>
<dbReference type="InterPro" id="IPR041413">
    <property type="entry name" value="MLTR_LBD"/>
</dbReference>
<comment type="caution">
    <text evidence="3">The sequence shown here is derived from an EMBL/GenBank/DDBJ whole genome shotgun (WGS) entry which is preliminary data.</text>
</comment>
<dbReference type="PANTHER" id="PTHR35010">
    <property type="entry name" value="BLL4672 PROTEIN-RELATED"/>
    <property type="match status" value="1"/>
</dbReference>
<dbReference type="GO" id="GO:0003677">
    <property type="term" value="F:DNA binding"/>
    <property type="evidence" value="ECO:0007669"/>
    <property type="project" value="InterPro"/>
</dbReference>
<organism evidence="3 4">
    <name type="scientific">Kribbella capetownensis</name>
    <dbReference type="NCBI Taxonomy" id="1572659"/>
    <lineage>
        <taxon>Bacteria</taxon>
        <taxon>Bacillati</taxon>
        <taxon>Actinomycetota</taxon>
        <taxon>Actinomycetes</taxon>
        <taxon>Propionibacteriales</taxon>
        <taxon>Kribbellaceae</taxon>
        <taxon>Kribbella</taxon>
    </lineage>
</organism>
<sequence>MSWAETIRPNPRHEEGRTDTGTVSTRTEPAFDDVADDYRRSELGDFLRIRRGKVHPEDVGMPSGGPRRTPGLRREEVAVLAAVGVTWYTWLEQGRPINPSEEVLASIARALQLSNDETDHVFILAGLRREVHGHTARRPHVSDMLRRLVEQQRPAAAFLMDARWDLVCWNDLAGALLGFGRAAPADRNVAWLMFADTGYGAVLDDRDRHARGLVAQLRLASGRLVGDDGFDQLLTRLRKEQPEFERLWNLGEVKCRMDTEKTFVHPEAGPIEVDEAVLRPSSAPDLQLTILVPRPGSDERLVSLL</sequence>
<dbReference type="Pfam" id="PF17765">
    <property type="entry name" value="MLTR_LBD"/>
    <property type="match status" value="1"/>
</dbReference>
<accession>A0A4R0JUX7</accession>
<dbReference type="CDD" id="cd00093">
    <property type="entry name" value="HTH_XRE"/>
    <property type="match status" value="1"/>
</dbReference>
<dbReference type="Proteomes" id="UP000293342">
    <property type="component" value="Unassembled WGS sequence"/>
</dbReference>
<dbReference type="Gene3D" id="1.10.260.40">
    <property type="entry name" value="lambda repressor-like DNA-binding domains"/>
    <property type="match status" value="1"/>
</dbReference>
<dbReference type="InterPro" id="IPR010982">
    <property type="entry name" value="Lambda_DNA-bd_dom_sf"/>
</dbReference>
<protein>
    <submittedName>
        <fullName evidence="3">XRE family transcriptional regulator</fullName>
    </submittedName>
</protein>
<dbReference type="Gene3D" id="3.30.450.180">
    <property type="match status" value="1"/>
</dbReference>
<feature type="region of interest" description="Disordered" evidence="1">
    <location>
        <begin position="1"/>
        <end position="29"/>
    </location>
</feature>
<evidence type="ECO:0000313" key="3">
    <source>
        <dbReference type="EMBL" id="TCC48996.1"/>
    </source>
</evidence>
<dbReference type="Pfam" id="PF13560">
    <property type="entry name" value="HTH_31"/>
    <property type="match status" value="1"/>
</dbReference>
<feature type="domain" description="HTH cro/C1-type" evidence="2">
    <location>
        <begin position="46"/>
        <end position="118"/>
    </location>
</feature>
<evidence type="ECO:0000313" key="4">
    <source>
        <dbReference type="Proteomes" id="UP000293342"/>
    </source>
</evidence>
<dbReference type="SUPFAM" id="SSF47413">
    <property type="entry name" value="lambda repressor-like DNA-binding domains"/>
    <property type="match status" value="1"/>
</dbReference>
<dbReference type="EMBL" id="SJKD01000004">
    <property type="protein sequence ID" value="TCC48996.1"/>
    <property type="molecule type" value="Genomic_DNA"/>
</dbReference>
<dbReference type="OrthoDB" id="3212310at2"/>
<dbReference type="InterPro" id="IPR001387">
    <property type="entry name" value="Cro/C1-type_HTH"/>
</dbReference>
<evidence type="ECO:0000259" key="2">
    <source>
        <dbReference type="SMART" id="SM00530"/>
    </source>
</evidence>
<dbReference type="PANTHER" id="PTHR35010:SF2">
    <property type="entry name" value="BLL4672 PROTEIN"/>
    <property type="match status" value="1"/>
</dbReference>
<keyword evidence="4" id="KW-1185">Reference proteome</keyword>